<protein>
    <recommendedName>
        <fullName evidence="4">Invertebrate defensins family profile domain-containing protein</fullName>
    </recommendedName>
</protein>
<sequence length="81" mass="9026">MKTSVVIAFLFVAILFVTSIQAVGEESSNNHILNKRQILKKDVIFMKPPPGCIFYECIAKCRQRGNKNGGYCTINGCVCVR</sequence>
<reference evidence="2 3" key="1">
    <citation type="submission" date="2017-07" db="EMBL/GenBank/DDBJ databases">
        <authorList>
            <person name="Talla V."/>
            <person name="Backstrom N."/>
        </authorList>
    </citation>
    <scope>NUCLEOTIDE SEQUENCE [LARGE SCALE GENOMIC DNA]</scope>
</reference>
<accession>A0A5E4PX76</accession>
<proteinExistence type="predicted"/>
<feature type="chain" id="PRO_5022865668" description="Invertebrate defensins family profile domain-containing protein" evidence="1">
    <location>
        <begin position="23"/>
        <end position="81"/>
    </location>
</feature>
<gene>
    <name evidence="2" type="ORF">LSINAPIS_LOCUS2909</name>
</gene>
<keyword evidence="3" id="KW-1185">Reference proteome</keyword>
<dbReference type="AlphaFoldDB" id="A0A5E4PX76"/>
<dbReference type="EMBL" id="FZQP02000659">
    <property type="protein sequence ID" value="VVC89875.1"/>
    <property type="molecule type" value="Genomic_DNA"/>
</dbReference>
<evidence type="ECO:0008006" key="4">
    <source>
        <dbReference type="Google" id="ProtNLM"/>
    </source>
</evidence>
<evidence type="ECO:0000313" key="3">
    <source>
        <dbReference type="Proteomes" id="UP000324832"/>
    </source>
</evidence>
<feature type="signal peptide" evidence="1">
    <location>
        <begin position="1"/>
        <end position="22"/>
    </location>
</feature>
<dbReference type="Proteomes" id="UP000324832">
    <property type="component" value="Unassembled WGS sequence"/>
</dbReference>
<name>A0A5E4PX76_9NEOP</name>
<organism evidence="2 3">
    <name type="scientific">Leptidea sinapis</name>
    <dbReference type="NCBI Taxonomy" id="189913"/>
    <lineage>
        <taxon>Eukaryota</taxon>
        <taxon>Metazoa</taxon>
        <taxon>Ecdysozoa</taxon>
        <taxon>Arthropoda</taxon>
        <taxon>Hexapoda</taxon>
        <taxon>Insecta</taxon>
        <taxon>Pterygota</taxon>
        <taxon>Neoptera</taxon>
        <taxon>Endopterygota</taxon>
        <taxon>Lepidoptera</taxon>
        <taxon>Glossata</taxon>
        <taxon>Ditrysia</taxon>
        <taxon>Papilionoidea</taxon>
        <taxon>Pieridae</taxon>
        <taxon>Dismorphiinae</taxon>
        <taxon>Leptidea</taxon>
    </lineage>
</organism>
<evidence type="ECO:0000256" key="1">
    <source>
        <dbReference type="SAM" id="SignalP"/>
    </source>
</evidence>
<keyword evidence="1" id="KW-0732">Signal</keyword>
<evidence type="ECO:0000313" key="2">
    <source>
        <dbReference type="EMBL" id="VVC89875.1"/>
    </source>
</evidence>